<dbReference type="InterPro" id="IPR036396">
    <property type="entry name" value="Cyt_P450_sf"/>
</dbReference>
<sequence length="401" mass="45540">MGAMPESDIPEHVPPERVVEFDFYNDARIQKDIHDGLIALRSEAPGLFWTPFNGGHWVVLDTSAISTVLRTPKVFSSRQLQIPPRQNAPVMIPESLDPPEHLLYRRLMMSWFEPRQIAHLKSRVDHWTKHFVANVKDKGGCEFVEAVASRIPVTVFMEFVGFPLDRHEDFRSLIDGMFRSSSPEESQTYAMKIMGELQTLISARMDKREDDLLSRLIDADFEGRKLTFEELMSIGFLLFLAGLDTVTNAMSFGTRHLARYPDFQTQLRAHPERCAEAAEELLRRYTFPNLPRQVAKDTELDGVALKAGEMVLCVIAMAGLDESLNPNATDVRLDREKRNHFAFGYGGHTCLGRHLAKMELEAFYRHWLAEIPPFRIDSSKPPSGVRGGSVMGLSSLHLTWS</sequence>
<keyword evidence="4" id="KW-1185">Reference proteome</keyword>
<dbReference type="Pfam" id="PF00067">
    <property type="entry name" value="p450"/>
    <property type="match status" value="2"/>
</dbReference>
<dbReference type="InterPro" id="IPR017972">
    <property type="entry name" value="Cyt_P450_CS"/>
</dbReference>
<dbReference type="PANTHER" id="PTHR46696:SF6">
    <property type="entry name" value="P450, PUTATIVE (EUROFUNG)-RELATED"/>
    <property type="match status" value="1"/>
</dbReference>
<evidence type="ECO:0000313" key="3">
    <source>
        <dbReference type="EMBL" id="RIJ29843.1"/>
    </source>
</evidence>
<dbReference type="PRINTS" id="PR00385">
    <property type="entry name" value="P450"/>
</dbReference>
<dbReference type="GO" id="GO:0020037">
    <property type="term" value="F:heme binding"/>
    <property type="evidence" value="ECO:0007669"/>
    <property type="project" value="InterPro"/>
</dbReference>
<protein>
    <submittedName>
        <fullName evidence="3">Cytochrome P450</fullName>
    </submittedName>
</protein>
<dbReference type="EMBL" id="QWFX01000007">
    <property type="protein sequence ID" value="RIJ29843.1"/>
    <property type="molecule type" value="Genomic_DNA"/>
</dbReference>
<dbReference type="InterPro" id="IPR002397">
    <property type="entry name" value="Cyt_P450_B"/>
</dbReference>
<name>A0A399RH46_9PROT</name>
<dbReference type="PRINTS" id="PR00359">
    <property type="entry name" value="BP450"/>
</dbReference>
<keyword evidence="2" id="KW-0349">Heme</keyword>
<keyword evidence="2" id="KW-0503">Monooxygenase</keyword>
<dbReference type="Proteomes" id="UP000266385">
    <property type="component" value="Unassembled WGS sequence"/>
</dbReference>
<reference evidence="3 4" key="1">
    <citation type="submission" date="2018-08" db="EMBL/GenBank/DDBJ databases">
        <title>Henriciella mobilis sp. nov., isolated from seawater.</title>
        <authorList>
            <person name="Cheng H."/>
            <person name="Wu Y.-H."/>
            <person name="Xu X.-W."/>
            <person name="Guo L.-L."/>
        </authorList>
    </citation>
    <scope>NUCLEOTIDE SEQUENCE [LARGE SCALE GENOMIC DNA]</scope>
    <source>
        <strain evidence="3 4">JN25</strain>
    </source>
</reference>
<dbReference type="Gene3D" id="1.10.630.10">
    <property type="entry name" value="Cytochrome P450"/>
    <property type="match status" value="1"/>
</dbReference>
<dbReference type="SUPFAM" id="SSF48264">
    <property type="entry name" value="Cytochrome P450"/>
    <property type="match status" value="1"/>
</dbReference>
<accession>A0A399RH46</accession>
<dbReference type="GO" id="GO:0004497">
    <property type="term" value="F:monooxygenase activity"/>
    <property type="evidence" value="ECO:0007669"/>
    <property type="project" value="UniProtKB-KW"/>
</dbReference>
<dbReference type="PANTHER" id="PTHR46696">
    <property type="entry name" value="P450, PUTATIVE (EUROFUNG)-RELATED"/>
    <property type="match status" value="1"/>
</dbReference>
<gene>
    <name evidence="3" type="ORF">D1223_09075</name>
</gene>
<evidence type="ECO:0000256" key="1">
    <source>
        <dbReference type="ARBA" id="ARBA00010617"/>
    </source>
</evidence>
<keyword evidence="2" id="KW-0408">Iron</keyword>
<organism evidence="3 4">
    <name type="scientific">Henriciella mobilis</name>
    <dbReference type="NCBI Taxonomy" id="2305467"/>
    <lineage>
        <taxon>Bacteria</taxon>
        <taxon>Pseudomonadati</taxon>
        <taxon>Pseudomonadota</taxon>
        <taxon>Alphaproteobacteria</taxon>
        <taxon>Hyphomonadales</taxon>
        <taxon>Hyphomonadaceae</taxon>
        <taxon>Henriciella</taxon>
    </lineage>
</organism>
<keyword evidence="2" id="KW-0560">Oxidoreductase</keyword>
<dbReference type="GO" id="GO:0005506">
    <property type="term" value="F:iron ion binding"/>
    <property type="evidence" value="ECO:0007669"/>
    <property type="project" value="InterPro"/>
</dbReference>
<dbReference type="PROSITE" id="PS00086">
    <property type="entry name" value="CYTOCHROME_P450"/>
    <property type="match status" value="1"/>
</dbReference>
<dbReference type="InterPro" id="IPR001128">
    <property type="entry name" value="Cyt_P450"/>
</dbReference>
<dbReference type="RefSeq" id="WP_119376129.1">
    <property type="nucleotide sequence ID" value="NZ_QWFX01000007.1"/>
</dbReference>
<dbReference type="OrthoDB" id="5522954at2"/>
<dbReference type="AlphaFoldDB" id="A0A399RH46"/>
<comment type="caution">
    <text evidence="3">The sequence shown here is derived from an EMBL/GenBank/DDBJ whole genome shotgun (WGS) entry which is preliminary data.</text>
</comment>
<proteinExistence type="inferred from homology"/>
<dbReference type="GO" id="GO:0016705">
    <property type="term" value="F:oxidoreductase activity, acting on paired donors, with incorporation or reduction of molecular oxygen"/>
    <property type="evidence" value="ECO:0007669"/>
    <property type="project" value="InterPro"/>
</dbReference>
<evidence type="ECO:0000256" key="2">
    <source>
        <dbReference type="RuleBase" id="RU000461"/>
    </source>
</evidence>
<comment type="similarity">
    <text evidence="1 2">Belongs to the cytochrome P450 family.</text>
</comment>
<evidence type="ECO:0000313" key="4">
    <source>
        <dbReference type="Proteomes" id="UP000266385"/>
    </source>
</evidence>
<keyword evidence="2" id="KW-0479">Metal-binding</keyword>